<organism evidence="5 6">
    <name type="scientific">Muricaecibacterium torontonense</name>
    <dbReference type="NCBI Taxonomy" id="3032871"/>
    <lineage>
        <taxon>Bacteria</taxon>
        <taxon>Bacillati</taxon>
        <taxon>Actinomycetota</taxon>
        <taxon>Coriobacteriia</taxon>
        <taxon>Coriobacteriales</taxon>
        <taxon>Atopobiaceae</taxon>
        <taxon>Muricaecibacterium</taxon>
    </lineage>
</organism>
<dbReference type="Pfam" id="PF01212">
    <property type="entry name" value="Beta_elim_lyase"/>
    <property type="match status" value="1"/>
</dbReference>
<evidence type="ECO:0000256" key="1">
    <source>
        <dbReference type="ARBA" id="ARBA00001933"/>
    </source>
</evidence>
<dbReference type="Proteomes" id="UP000310263">
    <property type="component" value="Unassembled WGS sequence"/>
</dbReference>
<dbReference type="SUPFAM" id="SSF53383">
    <property type="entry name" value="PLP-dependent transferases"/>
    <property type="match status" value="1"/>
</dbReference>
<evidence type="ECO:0000313" key="5">
    <source>
        <dbReference type="EMBL" id="TGY63392.1"/>
    </source>
</evidence>
<dbReference type="RefSeq" id="WP_136012019.1">
    <property type="nucleotide sequence ID" value="NZ_SRYE01000001.1"/>
</dbReference>
<dbReference type="Gene3D" id="3.90.1150.10">
    <property type="entry name" value="Aspartate Aminotransferase, domain 1"/>
    <property type="match status" value="1"/>
</dbReference>
<comment type="similarity">
    <text evidence="2">Belongs to the threonine aldolase family.</text>
</comment>
<dbReference type="GO" id="GO:0016829">
    <property type="term" value="F:lyase activity"/>
    <property type="evidence" value="ECO:0007669"/>
    <property type="project" value="InterPro"/>
</dbReference>
<dbReference type="PANTHER" id="PTHR48097">
    <property type="entry name" value="L-THREONINE ALDOLASE-RELATED"/>
    <property type="match status" value="1"/>
</dbReference>
<evidence type="ECO:0000256" key="2">
    <source>
        <dbReference type="ARBA" id="ARBA00006966"/>
    </source>
</evidence>
<dbReference type="Gene3D" id="3.40.640.10">
    <property type="entry name" value="Type I PLP-dependent aspartate aminotransferase-like (Major domain)"/>
    <property type="match status" value="1"/>
</dbReference>
<dbReference type="InterPro" id="IPR001597">
    <property type="entry name" value="ArAA_b-elim_lyase/Thr_aldolase"/>
</dbReference>
<gene>
    <name evidence="5" type="ORF">E5334_02530</name>
</gene>
<keyword evidence="6" id="KW-1185">Reference proteome</keyword>
<keyword evidence="3" id="KW-0663">Pyridoxal phosphate</keyword>
<accession>A0A4S2F4I7</accession>
<reference evidence="5 6" key="1">
    <citation type="submission" date="2019-04" db="EMBL/GenBank/DDBJ databases">
        <title>Microbes associate with the intestines of laboratory mice.</title>
        <authorList>
            <person name="Navarre W."/>
            <person name="Wong E."/>
            <person name="Huang K."/>
            <person name="Tropini C."/>
            <person name="Ng K."/>
            <person name="Yu B."/>
        </authorList>
    </citation>
    <scope>NUCLEOTIDE SEQUENCE [LARGE SCALE GENOMIC DNA]</scope>
    <source>
        <strain evidence="5 6">NM07_P-09</strain>
    </source>
</reference>
<dbReference type="EMBL" id="SRYE01000001">
    <property type="protein sequence ID" value="TGY63392.1"/>
    <property type="molecule type" value="Genomic_DNA"/>
</dbReference>
<sequence>MRSFKNDYSEGAAPQILDALVATNSEQTVGYTEGDFYCEEARQLIRDVCGQPDAMVEFCIGGTSANLICVAGMLRDYEGVICTPDAHIATHETGAIGACSRTVLPTHDTNGFLSAEEANRVWNFQMSCDRHMTLPRLVYTTNSTEFGGVWTRDGFDEICDWAAAHDCKVYVDGARLGCALESPGNDLSLRHIASRASAMTIGGTKNGLLFGEAVIIRDPELRRDFPYLQKMRGGLMAKGRLLGVQFAAALKDGLYWQMAHHADKCGLTLRDGLVAAGFEPYLPSTTNQQFFVCTPAQRDAFEAACGAETFLDLPDGRVVVRFVTSWATQEHDVEELIAFAQDVYRG</sequence>
<dbReference type="GO" id="GO:0006520">
    <property type="term" value="P:amino acid metabolic process"/>
    <property type="evidence" value="ECO:0007669"/>
    <property type="project" value="InterPro"/>
</dbReference>
<name>A0A4S2F4I7_9ACTN</name>
<dbReference type="InterPro" id="IPR015424">
    <property type="entry name" value="PyrdxlP-dep_Trfase"/>
</dbReference>
<dbReference type="InterPro" id="IPR015421">
    <property type="entry name" value="PyrdxlP-dep_Trfase_major"/>
</dbReference>
<dbReference type="InterPro" id="IPR015422">
    <property type="entry name" value="PyrdxlP-dep_Trfase_small"/>
</dbReference>
<dbReference type="OrthoDB" id="9774495at2"/>
<dbReference type="AlphaFoldDB" id="A0A4S2F4I7"/>
<proteinExistence type="inferred from homology"/>
<evidence type="ECO:0000259" key="4">
    <source>
        <dbReference type="Pfam" id="PF01212"/>
    </source>
</evidence>
<comment type="cofactor">
    <cofactor evidence="1">
        <name>pyridoxal 5'-phosphate</name>
        <dbReference type="ChEBI" id="CHEBI:597326"/>
    </cofactor>
</comment>
<evidence type="ECO:0000256" key="3">
    <source>
        <dbReference type="ARBA" id="ARBA00022898"/>
    </source>
</evidence>
<feature type="domain" description="Aromatic amino acid beta-eliminating lyase/threonine aldolase" evidence="4">
    <location>
        <begin position="33"/>
        <end position="290"/>
    </location>
</feature>
<protein>
    <recommendedName>
        <fullName evidence="4">Aromatic amino acid beta-eliminating lyase/threonine aldolase domain-containing protein</fullName>
    </recommendedName>
</protein>
<comment type="caution">
    <text evidence="5">The sequence shown here is derived from an EMBL/GenBank/DDBJ whole genome shotgun (WGS) entry which is preliminary data.</text>
</comment>
<dbReference type="PANTHER" id="PTHR48097:SF5">
    <property type="entry name" value="LOW SPECIFICITY L-THREONINE ALDOLASE"/>
    <property type="match status" value="1"/>
</dbReference>
<evidence type="ECO:0000313" key="6">
    <source>
        <dbReference type="Proteomes" id="UP000310263"/>
    </source>
</evidence>